<evidence type="ECO:0000256" key="1">
    <source>
        <dbReference type="SAM" id="MobiDB-lite"/>
    </source>
</evidence>
<feature type="region of interest" description="Disordered" evidence="1">
    <location>
        <begin position="296"/>
        <end position="402"/>
    </location>
</feature>
<name>A0AAD5PBM3_9FUNG</name>
<organism evidence="2 3">
    <name type="scientific">Phascolomyces articulosus</name>
    <dbReference type="NCBI Taxonomy" id="60185"/>
    <lineage>
        <taxon>Eukaryota</taxon>
        <taxon>Fungi</taxon>
        <taxon>Fungi incertae sedis</taxon>
        <taxon>Mucoromycota</taxon>
        <taxon>Mucoromycotina</taxon>
        <taxon>Mucoromycetes</taxon>
        <taxon>Mucorales</taxon>
        <taxon>Lichtheimiaceae</taxon>
        <taxon>Phascolomyces</taxon>
    </lineage>
</organism>
<feature type="compositionally biased region" description="Polar residues" evidence="1">
    <location>
        <begin position="94"/>
        <end position="127"/>
    </location>
</feature>
<keyword evidence="3" id="KW-1185">Reference proteome</keyword>
<reference evidence="2" key="2">
    <citation type="submission" date="2023-02" db="EMBL/GenBank/DDBJ databases">
        <authorList>
            <consortium name="DOE Joint Genome Institute"/>
            <person name="Mondo S.J."/>
            <person name="Chang Y."/>
            <person name="Wang Y."/>
            <person name="Ahrendt S."/>
            <person name="Andreopoulos W."/>
            <person name="Barry K."/>
            <person name="Beard J."/>
            <person name="Benny G.L."/>
            <person name="Blankenship S."/>
            <person name="Bonito G."/>
            <person name="Cuomo C."/>
            <person name="Desiro A."/>
            <person name="Gervers K.A."/>
            <person name="Hundley H."/>
            <person name="Kuo A."/>
            <person name="LaButti K."/>
            <person name="Lang B.F."/>
            <person name="Lipzen A."/>
            <person name="O'Donnell K."/>
            <person name="Pangilinan J."/>
            <person name="Reynolds N."/>
            <person name="Sandor L."/>
            <person name="Smith M.W."/>
            <person name="Tsang A."/>
            <person name="Grigoriev I.V."/>
            <person name="Stajich J.E."/>
            <person name="Spatafora J.W."/>
        </authorList>
    </citation>
    <scope>NUCLEOTIDE SEQUENCE</scope>
    <source>
        <strain evidence="2">RSA 2281</strain>
    </source>
</reference>
<feature type="region of interest" description="Disordered" evidence="1">
    <location>
        <begin position="225"/>
        <end position="253"/>
    </location>
</feature>
<dbReference type="Proteomes" id="UP001209540">
    <property type="component" value="Unassembled WGS sequence"/>
</dbReference>
<accession>A0AAD5PBM3</accession>
<feature type="region of interest" description="Disordered" evidence="1">
    <location>
        <begin position="49"/>
        <end position="139"/>
    </location>
</feature>
<sequence length="434" mass="50819">MLKLFGPKKKKKSTNTIDIMSQNNIDDISPTIPVAAPIMVEQPSPILFMPKPRYGAPPTKDILQNHENDKTELEVPEETTEDVSPIMLPHRVRFTSSSTTHGTSPLNNNKPPASPTATKRSSIAASSEDSHRVYESALESPALSSPLLVAQQQQQQQQSNNSSCTSLEDVEALQRQVQLIQQACEQERQEWMKREHAHRLREKQMLEKITETQDQLRQALAQVQQARQQQQVQHQQDPLSLPPPPPPPQQLYQKHYRIHPPRDDSGYMEYEDEEPEDIVDVSSLYRYQQHHAALPRVRSMERPASRQHRNKRWLHRRSVSVEKPRAASEEYRRPHSRSRSRASSYYDDDDDDDDERDVYFIEDDDPESELENGMSDGWDDYYQQNTRVPPQPRPRISESTPTVQYLRPRRSYRRPRMQYHHPSYYHHYYPYDML</sequence>
<comment type="caution">
    <text evidence="2">The sequence shown here is derived from an EMBL/GenBank/DDBJ whole genome shotgun (WGS) entry which is preliminary data.</text>
</comment>
<feature type="compositionally biased region" description="Acidic residues" evidence="1">
    <location>
        <begin position="346"/>
        <end position="370"/>
    </location>
</feature>
<proteinExistence type="predicted"/>
<evidence type="ECO:0000313" key="2">
    <source>
        <dbReference type="EMBL" id="KAI9255598.1"/>
    </source>
</evidence>
<reference evidence="2" key="1">
    <citation type="journal article" date="2022" name="IScience">
        <title>Evolution of zygomycete secretomes and the origins of terrestrial fungal ecologies.</title>
        <authorList>
            <person name="Chang Y."/>
            <person name="Wang Y."/>
            <person name="Mondo S."/>
            <person name="Ahrendt S."/>
            <person name="Andreopoulos W."/>
            <person name="Barry K."/>
            <person name="Beard J."/>
            <person name="Benny G.L."/>
            <person name="Blankenship S."/>
            <person name="Bonito G."/>
            <person name="Cuomo C."/>
            <person name="Desiro A."/>
            <person name="Gervers K.A."/>
            <person name="Hundley H."/>
            <person name="Kuo A."/>
            <person name="LaButti K."/>
            <person name="Lang B.F."/>
            <person name="Lipzen A."/>
            <person name="O'Donnell K."/>
            <person name="Pangilinan J."/>
            <person name="Reynolds N."/>
            <person name="Sandor L."/>
            <person name="Smith M.E."/>
            <person name="Tsang A."/>
            <person name="Grigoriev I.V."/>
            <person name="Stajich J.E."/>
            <person name="Spatafora J.W."/>
        </authorList>
    </citation>
    <scope>NUCLEOTIDE SEQUENCE</scope>
    <source>
        <strain evidence="2">RSA 2281</strain>
    </source>
</reference>
<evidence type="ECO:0000313" key="3">
    <source>
        <dbReference type="Proteomes" id="UP001209540"/>
    </source>
</evidence>
<gene>
    <name evidence="2" type="ORF">BDA99DRAFT_517170</name>
</gene>
<feature type="compositionally biased region" description="Pro residues" evidence="1">
    <location>
        <begin position="240"/>
        <end position="249"/>
    </location>
</feature>
<feature type="compositionally biased region" description="Low complexity" evidence="1">
    <location>
        <begin position="225"/>
        <end position="239"/>
    </location>
</feature>
<dbReference type="EMBL" id="JAIXMP010000022">
    <property type="protein sequence ID" value="KAI9255598.1"/>
    <property type="molecule type" value="Genomic_DNA"/>
</dbReference>
<protein>
    <submittedName>
        <fullName evidence="2">Uncharacterized protein</fullName>
    </submittedName>
</protein>
<dbReference type="AlphaFoldDB" id="A0AAD5PBM3"/>
<feature type="compositionally biased region" description="Basic residues" evidence="1">
    <location>
        <begin position="305"/>
        <end position="318"/>
    </location>
</feature>
<feature type="compositionally biased region" description="Basic and acidic residues" evidence="1">
    <location>
        <begin position="319"/>
        <end position="333"/>
    </location>
</feature>
<feature type="compositionally biased region" description="Basic and acidic residues" evidence="1">
    <location>
        <begin position="63"/>
        <end position="73"/>
    </location>
</feature>